<feature type="compositionally biased region" description="Low complexity" evidence="1">
    <location>
        <begin position="1"/>
        <end position="32"/>
    </location>
</feature>
<feature type="region of interest" description="Disordered" evidence="1">
    <location>
        <begin position="1"/>
        <end position="81"/>
    </location>
</feature>
<reference evidence="2" key="1">
    <citation type="submission" date="2021-06" db="EMBL/GenBank/DDBJ databases">
        <authorList>
            <person name="Kallberg Y."/>
            <person name="Tangrot J."/>
            <person name="Rosling A."/>
        </authorList>
    </citation>
    <scope>NUCLEOTIDE SEQUENCE</scope>
    <source>
        <strain evidence="2">UK204</strain>
    </source>
</reference>
<dbReference type="OrthoDB" id="2310789at2759"/>
<organism evidence="2 3">
    <name type="scientific">Funneliformis caledonium</name>
    <dbReference type="NCBI Taxonomy" id="1117310"/>
    <lineage>
        <taxon>Eukaryota</taxon>
        <taxon>Fungi</taxon>
        <taxon>Fungi incertae sedis</taxon>
        <taxon>Mucoromycota</taxon>
        <taxon>Glomeromycotina</taxon>
        <taxon>Glomeromycetes</taxon>
        <taxon>Glomerales</taxon>
        <taxon>Glomeraceae</taxon>
        <taxon>Funneliformis</taxon>
    </lineage>
</organism>
<gene>
    <name evidence="2" type="ORF">FCALED_LOCUS10570</name>
</gene>
<proteinExistence type="predicted"/>
<evidence type="ECO:0000256" key="1">
    <source>
        <dbReference type="SAM" id="MobiDB-lite"/>
    </source>
</evidence>
<dbReference type="AlphaFoldDB" id="A0A9N9DHA8"/>
<evidence type="ECO:0000313" key="3">
    <source>
        <dbReference type="Proteomes" id="UP000789570"/>
    </source>
</evidence>
<dbReference type="Proteomes" id="UP000789570">
    <property type="component" value="Unassembled WGS sequence"/>
</dbReference>
<comment type="caution">
    <text evidence="2">The sequence shown here is derived from an EMBL/GenBank/DDBJ whole genome shotgun (WGS) entry which is preliminary data.</text>
</comment>
<evidence type="ECO:0000313" key="2">
    <source>
        <dbReference type="EMBL" id="CAG8641094.1"/>
    </source>
</evidence>
<feature type="compositionally biased region" description="Polar residues" evidence="1">
    <location>
        <begin position="42"/>
        <end position="81"/>
    </location>
</feature>
<keyword evidence="3" id="KW-1185">Reference proteome</keyword>
<name>A0A9N9DHA8_9GLOM</name>
<feature type="non-terminal residue" evidence="2">
    <location>
        <position position="106"/>
    </location>
</feature>
<accession>A0A9N9DHA8</accession>
<sequence>MEPNNPSQNNNDNVYPSNINCNYNQPMMNNNNSSMPYGDANSHFQPSMANSNASAQSHPSTYASHTGHANANPPLSANYIPNPSLLQPSHNILCFDIPGFKIIIIP</sequence>
<dbReference type="EMBL" id="CAJVPQ010003950">
    <property type="protein sequence ID" value="CAG8641094.1"/>
    <property type="molecule type" value="Genomic_DNA"/>
</dbReference>
<protein>
    <submittedName>
        <fullName evidence="2">9386_t:CDS:1</fullName>
    </submittedName>
</protein>